<accession>A0AAV4XVQ1</accession>
<dbReference type="Proteomes" id="UP001054945">
    <property type="component" value="Unassembled WGS sequence"/>
</dbReference>
<reference evidence="2 3" key="1">
    <citation type="submission" date="2021-06" db="EMBL/GenBank/DDBJ databases">
        <title>Caerostris extrusa draft genome.</title>
        <authorList>
            <person name="Kono N."/>
            <person name="Arakawa K."/>
        </authorList>
    </citation>
    <scope>NUCLEOTIDE SEQUENCE [LARGE SCALE GENOMIC DNA]</scope>
</reference>
<comment type="caution">
    <text evidence="2">The sequence shown here is derived from an EMBL/GenBank/DDBJ whole genome shotgun (WGS) entry which is preliminary data.</text>
</comment>
<evidence type="ECO:0000313" key="2">
    <source>
        <dbReference type="EMBL" id="GIY98829.1"/>
    </source>
</evidence>
<evidence type="ECO:0000313" key="3">
    <source>
        <dbReference type="Proteomes" id="UP001054945"/>
    </source>
</evidence>
<feature type="region of interest" description="Disordered" evidence="1">
    <location>
        <begin position="30"/>
        <end position="54"/>
    </location>
</feature>
<gene>
    <name evidence="2" type="ORF">CEXT_490481</name>
</gene>
<evidence type="ECO:0000256" key="1">
    <source>
        <dbReference type="SAM" id="MobiDB-lite"/>
    </source>
</evidence>
<feature type="compositionally biased region" description="Basic and acidic residues" evidence="1">
    <location>
        <begin position="30"/>
        <end position="51"/>
    </location>
</feature>
<dbReference type="EMBL" id="BPLR01018343">
    <property type="protein sequence ID" value="GIY98829.1"/>
    <property type="molecule type" value="Genomic_DNA"/>
</dbReference>
<sequence length="98" mass="11594">MTEVLCWKRYSSAENCYKLNSQVQWPLKQSQEKMHQKKNSDQCETDLHSEEDPATGRSLHFRECFDLEKWTCSFLLMREKKILSFLFLCSVLFGGAHL</sequence>
<organism evidence="2 3">
    <name type="scientific">Caerostris extrusa</name>
    <name type="common">Bark spider</name>
    <name type="synonym">Caerostris bankana</name>
    <dbReference type="NCBI Taxonomy" id="172846"/>
    <lineage>
        <taxon>Eukaryota</taxon>
        <taxon>Metazoa</taxon>
        <taxon>Ecdysozoa</taxon>
        <taxon>Arthropoda</taxon>
        <taxon>Chelicerata</taxon>
        <taxon>Arachnida</taxon>
        <taxon>Araneae</taxon>
        <taxon>Araneomorphae</taxon>
        <taxon>Entelegynae</taxon>
        <taxon>Araneoidea</taxon>
        <taxon>Araneidae</taxon>
        <taxon>Caerostris</taxon>
    </lineage>
</organism>
<dbReference type="AlphaFoldDB" id="A0AAV4XVQ1"/>
<proteinExistence type="predicted"/>
<protein>
    <submittedName>
        <fullName evidence="2">Uncharacterized protein</fullName>
    </submittedName>
</protein>
<name>A0AAV4XVQ1_CAEEX</name>
<keyword evidence="3" id="KW-1185">Reference proteome</keyword>